<keyword evidence="5 10" id="KW-1133">Transmembrane helix</keyword>
<feature type="transmembrane region" description="Helical" evidence="10">
    <location>
        <begin position="135"/>
        <end position="158"/>
    </location>
</feature>
<name>A0A8S2F5E7_9BILA</name>
<dbReference type="Gene3D" id="1.10.287.940">
    <property type="entry name" value="atp-gated p2x4 ion channel"/>
    <property type="match status" value="1"/>
</dbReference>
<dbReference type="GO" id="GO:0012505">
    <property type="term" value="C:endomembrane system"/>
    <property type="evidence" value="ECO:0007669"/>
    <property type="project" value="UniProtKB-SubCell"/>
</dbReference>
<evidence type="ECO:0000256" key="5">
    <source>
        <dbReference type="ARBA" id="ARBA00022989"/>
    </source>
</evidence>
<comment type="similarity">
    <text evidence="2">Belongs to the P2X receptor family.</text>
</comment>
<keyword evidence="9" id="KW-0407">Ion channel</keyword>
<comment type="subcellular location">
    <subcellularLocation>
        <location evidence="1">Endomembrane system</location>
    </subcellularLocation>
</comment>
<dbReference type="PANTHER" id="PTHR10125:SF31">
    <property type="entry name" value="P2X RECEPTOR E"/>
    <property type="match status" value="1"/>
</dbReference>
<dbReference type="GO" id="GO:0001614">
    <property type="term" value="F:purinergic nucleotide receptor activity"/>
    <property type="evidence" value="ECO:0007669"/>
    <property type="project" value="InterPro"/>
</dbReference>
<evidence type="ECO:0000256" key="3">
    <source>
        <dbReference type="ARBA" id="ARBA00022448"/>
    </source>
</evidence>
<reference evidence="11" key="1">
    <citation type="submission" date="2021-02" db="EMBL/GenBank/DDBJ databases">
        <authorList>
            <person name="Nowell W R."/>
        </authorList>
    </citation>
    <scope>NUCLEOTIDE SEQUENCE</scope>
</reference>
<dbReference type="Gene3D" id="2.60.490.10">
    <property type="entry name" value="atp-gated p2x4 ion channel domain"/>
    <property type="match status" value="1"/>
</dbReference>
<evidence type="ECO:0000313" key="11">
    <source>
        <dbReference type="EMBL" id="CAF1358833.1"/>
    </source>
</evidence>
<evidence type="ECO:0000256" key="1">
    <source>
        <dbReference type="ARBA" id="ARBA00004308"/>
    </source>
</evidence>
<dbReference type="PRINTS" id="PR01307">
    <property type="entry name" value="P2XRECEPTOR"/>
</dbReference>
<evidence type="ECO:0000256" key="2">
    <source>
        <dbReference type="ARBA" id="ARBA00009848"/>
    </source>
</evidence>
<evidence type="ECO:0000256" key="10">
    <source>
        <dbReference type="SAM" id="Phobius"/>
    </source>
</evidence>
<evidence type="ECO:0000256" key="8">
    <source>
        <dbReference type="ARBA" id="ARBA00023286"/>
    </source>
</evidence>
<gene>
    <name evidence="11" type="ORF">OVA965_LOCUS31149</name>
    <name evidence="12" type="ORF">TMI583_LOCUS31977</name>
</gene>
<dbReference type="GO" id="GO:0033198">
    <property type="term" value="P:response to ATP"/>
    <property type="evidence" value="ECO:0007669"/>
    <property type="project" value="InterPro"/>
</dbReference>
<keyword evidence="8" id="KW-1071">Ligand-gated ion channel</keyword>
<dbReference type="AlphaFoldDB" id="A0A8S2F5E7"/>
<keyword evidence="7 10" id="KW-0472">Membrane</keyword>
<keyword evidence="6" id="KW-0406">Ion transport</keyword>
<evidence type="ECO:0000313" key="13">
    <source>
        <dbReference type="Proteomes" id="UP000677228"/>
    </source>
</evidence>
<dbReference type="EMBL" id="CAJOBA010044827">
    <property type="protein sequence ID" value="CAF4169250.1"/>
    <property type="molecule type" value="Genomic_DNA"/>
</dbReference>
<evidence type="ECO:0000256" key="9">
    <source>
        <dbReference type="ARBA" id="ARBA00023303"/>
    </source>
</evidence>
<accession>A0A8S2F5E7</accession>
<keyword evidence="3" id="KW-0813">Transport</keyword>
<dbReference type="Proteomes" id="UP000682733">
    <property type="component" value="Unassembled WGS sequence"/>
</dbReference>
<evidence type="ECO:0000256" key="6">
    <source>
        <dbReference type="ARBA" id="ARBA00023065"/>
    </source>
</evidence>
<evidence type="ECO:0000256" key="7">
    <source>
        <dbReference type="ARBA" id="ARBA00023136"/>
    </source>
</evidence>
<protein>
    <recommendedName>
        <fullName evidence="14">Purinergic receptor</fullName>
    </recommendedName>
</protein>
<dbReference type="GO" id="GO:0098794">
    <property type="term" value="C:postsynapse"/>
    <property type="evidence" value="ECO:0007669"/>
    <property type="project" value="GOC"/>
</dbReference>
<dbReference type="Proteomes" id="UP000677228">
    <property type="component" value="Unassembled WGS sequence"/>
</dbReference>
<dbReference type="InterPro" id="IPR059116">
    <property type="entry name" value="P2X_receptor"/>
</dbReference>
<evidence type="ECO:0000256" key="4">
    <source>
        <dbReference type="ARBA" id="ARBA00022692"/>
    </source>
</evidence>
<dbReference type="PANTHER" id="PTHR10125">
    <property type="entry name" value="P2X PURINOCEPTOR"/>
    <property type="match status" value="1"/>
</dbReference>
<dbReference type="EMBL" id="CAJNOK010023172">
    <property type="protein sequence ID" value="CAF1358833.1"/>
    <property type="molecule type" value="Genomic_DNA"/>
</dbReference>
<comment type="caution">
    <text evidence="11">The sequence shown here is derived from an EMBL/GenBank/DDBJ whole genome shotgun (WGS) entry which is preliminary data.</text>
</comment>
<organism evidence="11 13">
    <name type="scientific">Didymodactylos carnosus</name>
    <dbReference type="NCBI Taxonomy" id="1234261"/>
    <lineage>
        <taxon>Eukaryota</taxon>
        <taxon>Metazoa</taxon>
        <taxon>Spiralia</taxon>
        <taxon>Gnathifera</taxon>
        <taxon>Rotifera</taxon>
        <taxon>Eurotatoria</taxon>
        <taxon>Bdelloidea</taxon>
        <taxon>Philodinida</taxon>
        <taxon>Philodinidae</taxon>
        <taxon>Didymodactylos</taxon>
    </lineage>
</organism>
<dbReference type="InterPro" id="IPR001429">
    <property type="entry name" value="P2X_purnocptor"/>
</dbReference>
<dbReference type="GO" id="GO:0070588">
    <property type="term" value="P:calcium ion transmembrane transport"/>
    <property type="evidence" value="ECO:0007669"/>
    <property type="project" value="TreeGrafter"/>
</dbReference>
<dbReference type="InterPro" id="IPR027309">
    <property type="entry name" value="P2X_extracellular_dom_sf"/>
</dbReference>
<evidence type="ECO:0000313" key="12">
    <source>
        <dbReference type="EMBL" id="CAF4169250.1"/>
    </source>
</evidence>
<proteinExistence type="inferred from homology"/>
<dbReference type="GO" id="GO:0005886">
    <property type="term" value="C:plasma membrane"/>
    <property type="evidence" value="ECO:0007669"/>
    <property type="project" value="InterPro"/>
</dbReference>
<dbReference type="Pfam" id="PF00864">
    <property type="entry name" value="P2X_receptor"/>
    <property type="match status" value="1"/>
</dbReference>
<keyword evidence="4 10" id="KW-0812">Transmembrane</keyword>
<sequence>MFGTFNIKVGNIRSDTSFNCIYNSKTDRNCPIFRIGDIIQNVKSNEISLLREGGLIEIEQIWSCNFDFNADSCYPEYNFRLLQSGEEKNSPGLNYRYAQKYYYNGTDYRTLVKLYGIRFIVTVTGQGGRFDAMNLFLAIGSGIGFLAITSIICDFILLHIHRNREKFNTTKFTIYASNGTSGLQPHHSSSFSA</sequence>
<dbReference type="GO" id="GO:0004931">
    <property type="term" value="F:extracellularly ATP-gated monoatomic cation channel activity"/>
    <property type="evidence" value="ECO:0007669"/>
    <property type="project" value="InterPro"/>
</dbReference>
<evidence type="ECO:0008006" key="14">
    <source>
        <dbReference type="Google" id="ProtNLM"/>
    </source>
</evidence>